<feature type="transmembrane region" description="Helical" evidence="2">
    <location>
        <begin position="46"/>
        <end position="67"/>
    </location>
</feature>
<keyword evidence="2" id="KW-0472">Membrane</keyword>
<evidence type="ECO:0000313" key="4">
    <source>
        <dbReference type="Proteomes" id="UP001500571"/>
    </source>
</evidence>
<feature type="region of interest" description="Disordered" evidence="1">
    <location>
        <begin position="148"/>
        <end position="168"/>
    </location>
</feature>
<dbReference type="EMBL" id="BAAAPB010000003">
    <property type="protein sequence ID" value="GAA1967611.1"/>
    <property type="molecule type" value="Genomic_DNA"/>
</dbReference>
<evidence type="ECO:0000256" key="1">
    <source>
        <dbReference type="SAM" id="MobiDB-lite"/>
    </source>
</evidence>
<sequence length="168" mass="16810">MMTTESKQTIPATSMRVLLSAASWSAAVAVAAVIVAALVGGADAAVGALIGGVATLAVLAIGTWVVLKVATVSPMASLIAALVVFTAQGGLLLLTLATLSGLTDGRQVDGAAIAVIAVTMTWTTLFAVRARRERIPLFDLSAALGDGAAPAQAESQGSTRDPRRAGVK</sequence>
<organism evidence="3 4">
    <name type="scientific">Nocardioides panacihumi</name>
    <dbReference type="NCBI Taxonomy" id="400774"/>
    <lineage>
        <taxon>Bacteria</taxon>
        <taxon>Bacillati</taxon>
        <taxon>Actinomycetota</taxon>
        <taxon>Actinomycetes</taxon>
        <taxon>Propionibacteriales</taxon>
        <taxon>Nocardioidaceae</taxon>
        <taxon>Nocardioides</taxon>
    </lineage>
</organism>
<evidence type="ECO:0000256" key="2">
    <source>
        <dbReference type="SAM" id="Phobius"/>
    </source>
</evidence>
<name>A0ABN2RF47_9ACTN</name>
<evidence type="ECO:0000313" key="3">
    <source>
        <dbReference type="EMBL" id="GAA1967611.1"/>
    </source>
</evidence>
<gene>
    <name evidence="3" type="ORF">GCM10009798_29960</name>
</gene>
<accession>A0ABN2RF47</accession>
<comment type="caution">
    <text evidence="3">The sequence shown here is derived from an EMBL/GenBank/DDBJ whole genome shotgun (WGS) entry which is preliminary data.</text>
</comment>
<keyword evidence="2" id="KW-1133">Transmembrane helix</keyword>
<feature type="transmembrane region" description="Helical" evidence="2">
    <location>
        <begin position="111"/>
        <end position="128"/>
    </location>
</feature>
<keyword evidence="4" id="KW-1185">Reference proteome</keyword>
<dbReference type="Proteomes" id="UP001500571">
    <property type="component" value="Unassembled WGS sequence"/>
</dbReference>
<protein>
    <recommendedName>
        <fullName evidence="5">ATP synthase protein I</fullName>
    </recommendedName>
</protein>
<feature type="transmembrane region" description="Helical" evidence="2">
    <location>
        <begin position="79"/>
        <end position="99"/>
    </location>
</feature>
<reference evidence="3 4" key="1">
    <citation type="journal article" date="2019" name="Int. J. Syst. Evol. Microbiol.">
        <title>The Global Catalogue of Microorganisms (GCM) 10K type strain sequencing project: providing services to taxonomists for standard genome sequencing and annotation.</title>
        <authorList>
            <consortium name="The Broad Institute Genomics Platform"/>
            <consortium name="The Broad Institute Genome Sequencing Center for Infectious Disease"/>
            <person name="Wu L."/>
            <person name="Ma J."/>
        </authorList>
    </citation>
    <scope>NUCLEOTIDE SEQUENCE [LARGE SCALE GENOMIC DNA]</scope>
    <source>
        <strain evidence="3 4">JCM 15309</strain>
    </source>
</reference>
<proteinExistence type="predicted"/>
<evidence type="ECO:0008006" key="5">
    <source>
        <dbReference type="Google" id="ProtNLM"/>
    </source>
</evidence>
<keyword evidence="2" id="KW-0812">Transmembrane</keyword>